<dbReference type="SUPFAM" id="SSF54534">
    <property type="entry name" value="FKBP-like"/>
    <property type="match status" value="2"/>
</dbReference>
<dbReference type="InterPro" id="IPR000297">
    <property type="entry name" value="PPIase_PpiC"/>
</dbReference>
<evidence type="ECO:0000313" key="5">
    <source>
        <dbReference type="Proteomes" id="UP000265926"/>
    </source>
</evidence>
<keyword evidence="5" id="KW-1185">Reference proteome</keyword>
<dbReference type="RefSeq" id="WP_119440334.1">
    <property type="nucleotide sequence ID" value="NZ_QWGR01000025.1"/>
</dbReference>
<feature type="domain" description="PpiC" evidence="3">
    <location>
        <begin position="121"/>
        <end position="223"/>
    </location>
</feature>
<accession>A0A399STH9</accession>
<dbReference type="SUPFAM" id="SSF109998">
    <property type="entry name" value="Triger factor/SurA peptide-binding domain-like"/>
    <property type="match status" value="1"/>
</dbReference>
<feature type="chain" id="PRO_5017291493" description="PpiC domain-containing protein" evidence="2">
    <location>
        <begin position="21"/>
        <end position="631"/>
    </location>
</feature>
<dbReference type="GO" id="GO:0003755">
    <property type="term" value="F:peptidyl-prolyl cis-trans isomerase activity"/>
    <property type="evidence" value="ECO:0007669"/>
    <property type="project" value="UniProtKB-KW"/>
</dbReference>
<protein>
    <recommendedName>
        <fullName evidence="3">PpiC domain-containing protein</fullName>
    </recommendedName>
</protein>
<comment type="caution">
    <text evidence="4">The sequence shown here is derived from an EMBL/GenBank/DDBJ whole genome shotgun (WGS) entry which is preliminary data.</text>
</comment>
<dbReference type="PANTHER" id="PTHR47245">
    <property type="entry name" value="PEPTIDYLPROLYL ISOMERASE"/>
    <property type="match status" value="1"/>
</dbReference>
<keyword evidence="2" id="KW-0732">Signal</keyword>
<dbReference type="InterPro" id="IPR046357">
    <property type="entry name" value="PPIase_dom_sf"/>
</dbReference>
<dbReference type="Pfam" id="PF13616">
    <property type="entry name" value="Rotamase_3"/>
    <property type="match status" value="1"/>
</dbReference>
<keyword evidence="1" id="KW-0413">Isomerase</keyword>
<evidence type="ECO:0000259" key="3">
    <source>
        <dbReference type="PROSITE" id="PS50198"/>
    </source>
</evidence>
<dbReference type="InterPro" id="IPR027304">
    <property type="entry name" value="Trigger_fact/SurA_dom_sf"/>
</dbReference>
<feature type="signal peptide" evidence="2">
    <location>
        <begin position="1"/>
        <end position="20"/>
    </location>
</feature>
<evidence type="ECO:0000256" key="1">
    <source>
        <dbReference type="PROSITE-ProRule" id="PRU00278"/>
    </source>
</evidence>
<dbReference type="OrthoDB" id="14196at2"/>
<evidence type="ECO:0000313" key="4">
    <source>
        <dbReference type="EMBL" id="RIJ45443.1"/>
    </source>
</evidence>
<dbReference type="AlphaFoldDB" id="A0A399STH9"/>
<gene>
    <name evidence="4" type="ORF">D1614_22910</name>
</gene>
<dbReference type="Pfam" id="PF00639">
    <property type="entry name" value="Rotamase"/>
    <property type="match status" value="1"/>
</dbReference>
<feature type="domain" description="PpiC" evidence="3">
    <location>
        <begin position="228"/>
        <end position="331"/>
    </location>
</feature>
<dbReference type="Proteomes" id="UP000265926">
    <property type="component" value="Unassembled WGS sequence"/>
</dbReference>
<dbReference type="PROSITE" id="PS50198">
    <property type="entry name" value="PPIC_PPIASE_2"/>
    <property type="match status" value="2"/>
</dbReference>
<dbReference type="EMBL" id="QWGR01000025">
    <property type="protein sequence ID" value="RIJ45443.1"/>
    <property type="molecule type" value="Genomic_DNA"/>
</dbReference>
<reference evidence="4 5" key="1">
    <citation type="submission" date="2018-08" db="EMBL/GenBank/DDBJ databases">
        <title>Pallidiluteibacterium maritimus gen. nov., sp. nov., isolated from coastal sediment.</title>
        <authorList>
            <person name="Zhou L.Y."/>
        </authorList>
    </citation>
    <scope>NUCLEOTIDE SEQUENCE [LARGE SCALE GENOMIC DNA]</scope>
    <source>
        <strain evidence="4 5">XSD2</strain>
    </source>
</reference>
<name>A0A399STH9_9BACT</name>
<dbReference type="Gene3D" id="3.10.50.40">
    <property type="match status" value="2"/>
</dbReference>
<sequence>MYRVIFSCFLILSAAFHLRAQDDQPLLTIDGKPVSKAEFEYIYQKNNTNVYADSEKKTPEEYLPLFIDFKLKVTEAERLKMDTSRAFINELAGYRNEIAAHYLTDINFEDKLVHEMYRRMTQEVDASHILLNVAESASPEQEQKVLEKINSVRREILNGKDFGEAAVEYSEDPSAKDNKGHLGYFSAFTMVYPFENAAYTTPVGEISEPVRSQFGFHLVKVNDIRPNKGEILVAHIMKSIPADATAEKKNALKAQIDSIYVRLKNGADFAELAKKESNDRRTAVKGGEMPRFSRGRIIAQFANPAFELKNNGDISEPIETPFGYHIIKKLDQFPVASFDELKKEIETRISRDPERRTSSEKVFVEKLKKEYNFSENHSSKQLLADKNVDSEDLPADLALFSIDNKNYTSADFQKWILEKKIKSGLLLSFYNEWVNAEIIAWEDSKLEDKYPAFRYLIQEYHDGILLFNISQEKIWNFASEDSLGLQQFYGQLKDKQMWKERFKGSIITCKSEGIRDQADNLLGAGLSVEEVAEHLNTNGEVFTYETGAWEEGSNPVVDYYVWNGSEPENFNSLTTFIRGDKVGPEPKLLDEARGLYISDYQQYLEEKWLKELRARYKVKVNRKVLKTIEGV</sequence>
<dbReference type="PANTHER" id="PTHR47245:SF2">
    <property type="entry name" value="PEPTIDYL-PROLYL CIS-TRANS ISOMERASE HP_0175-RELATED"/>
    <property type="match status" value="1"/>
</dbReference>
<evidence type="ECO:0000256" key="2">
    <source>
        <dbReference type="SAM" id="SignalP"/>
    </source>
</evidence>
<proteinExistence type="predicted"/>
<keyword evidence="1" id="KW-0697">Rotamase</keyword>
<dbReference type="InterPro" id="IPR050245">
    <property type="entry name" value="PrsA_foldase"/>
</dbReference>
<organism evidence="4 5">
    <name type="scientific">Maribellus luteus</name>
    <dbReference type="NCBI Taxonomy" id="2305463"/>
    <lineage>
        <taxon>Bacteria</taxon>
        <taxon>Pseudomonadati</taxon>
        <taxon>Bacteroidota</taxon>
        <taxon>Bacteroidia</taxon>
        <taxon>Marinilabiliales</taxon>
        <taxon>Prolixibacteraceae</taxon>
        <taxon>Maribellus</taxon>
    </lineage>
</organism>